<protein>
    <submittedName>
        <fullName evidence="9">Carbohydrate ABC transporter permease</fullName>
    </submittedName>
</protein>
<organism evidence="9 10">
    <name type="scientific">Leifsonella bigeumensis</name>
    <dbReference type="NCBI Taxonomy" id="433643"/>
    <lineage>
        <taxon>Bacteria</taxon>
        <taxon>Bacillati</taxon>
        <taxon>Actinomycetota</taxon>
        <taxon>Actinomycetes</taxon>
        <taxon>Micrococcales</taxon>
        <taxon>Microbacteriaceae</taxon>
        <taxon>Leifsonella</taxon>
    </lineage>
</organism>
<keyword evidence="5 7" id="KW-1133">Transmembrane helix</keyword>
<feature type="transmembrane region" description="Helical" evidence="7">
    <location>
        <begin position="236"/>
        <end position="260"/>
    </location>
</feature>
<dbReference type="CDD" id="cd06261">
    <property type="entry name" value="TM_PBP2"/>
    <property type="match status" value="1"/>
</dbReference>
<proteinExistence type="inferred from homology"/>
<keyword evidence="10" id="KW-1185">Reference proteome</keyword>
<evidence type="ECO:0000256" key="5">
    <source>
        <dbReference type="ARBA" id="ARBA00022989"/>
    </source>
</evidence>
<keyword evidence="2 7" id="KW-0813">Transport</keyword>
<comment type="subcellular location">
    <subcellularLocation>
        <location evidence="1 7">Cell membrane</location>
        <topology evidence="1 7">Multi-pass membrane protein</topology>
    </subcellularLocation>
</comment>
<evidence type="ECO:0000256" key="7">
    <source>
        <dbReference type="RuleBase" id="RU363032"/>
    </source>
</evidence>
<gene>
    <name evidence="9" type="ORF">GCM10022239_13680</name>
</gene>
<dbReference type="PANTHER" id="PTHR43744">
    <property type="entry name" value="ABC TRANSPORTER PERMEASE PROTEIN MG189-RELATED-RELATED"/>
    <property type="match status" value="1"/>
</dbReference>
<evidence type="ECO:0000256" key="2">
    <source>
        <dbReference type="ARBA" id="ARBA00022448"/>
    </source>
</evidence>
<dbReference type="PROSITE" id="PS50928">
    <property type="entry name" value="ABC_TM1"/>
    <property type="match status" value="1"/>
</dbReference>
<keyword evidence="3" id="KW-1003">Cell membrane</keyword>
<evidence type="ECO:0000256" key="6">
    <source>
        <dbReference type="ARBA" id="ARBA00023136"/>
    </source>
</evidence>
<keyword evidence="4 7" id="KW-0812">Transmembrane</keyword>
<keyword evidence="6 7" id="KW-0472">Membrane</keyword>
<feature type="transmembrane region" description="Helical" evidence="7">
    <location>
        <begin position="74"/>
        <end position="93"/>
    </location>
</feature>
<comment type="similarity">
    <text evidence="7">Belongs to the binding-protein-dependent transport system permease family.</text>
</comment>
<evidence type="ECO:0000256" key="3">
    <source>
        <dbReference type="ARBA" id="ARBA00022475"/>
    </source>
</evidence>
<evidence type="ECO:0000259" key="8">
    <source>
        <dbReference type="PROSITE" id="PS50928"/>
    </source>
</evidence>
<reference evidence="10" key="1">
    <citation type="journal article" date="2019" name="Int. J. Syst. Evol. Microbiol.">
        <title>The Global Catalogue of Microorganisms (GCM) 10K type strain sequencing project: providing services to taxonomists for standard genome sequencing and annotation.</title>
        <authorList>
            <consortium name="The Broad Institute Genomics Platform"/>
            <consortium name="The Broad Institute Genome Sequencing Center for Infectious Disease"/>
            <person name="Wu L."/>
            <person name="Ma J."/>
        </authorList>
    </citation>
    <scope>NUCLEOTIDE SEQUENCE [LARGE SCALE GENOMIC DNA]</scope>
    <source>
        <strain evidence="10">JCM 16949</strain>
    </source>
</reference>
<dbReference type="PANTHER" id="PTHR43744:SF8">
    <property type="entry name" value="SN-GLYCEROL-3-PHOSPHATE TRANSPORT SYSTEM PERMEASE PROTEIN UGPE"/>
    <property type="match status" value="1"/>
</dbReference>
<feature type="transmembrane region" description="Helical" evidence="7">
    <location>
        <begin position="12"/>
        <end position="32"/>
    </location>
</feature>
<name>A0ABP7FI83_9MICO</name>
<accession>A0ABP7FI83</accession>
<dbReference type="Gene3D" id="1.10.3720.10">
    <property type="entry name" value="MetI-like"/>
    <property type="match status" value="1"/>
</dbReference>
<dbReference type="EMBL" id="BAABAE010000003">
    <property type="protein sequence ID" value="GAA3739352.1"/>
    <property type="molecule type" value="Genomic_DNA"/>
</dbReference>
<feature type="transmembrane region" description="Helical" evidence="7">
    <location>
        <begin position="105"/>
        <end position="127"/>
    </location>
</feature>
<feature type="transmembrane region" description="Helical" evidence="7">
    <location>
        <begin position="139"/>
        <end position="164"/>
    </location>
</feature>
<dbReference type="Pfam" id="PF00528">
    <property type="entry name" value="BPD_transp_1"/>
    <property type="match status" value="1"/>
</dbReference>
<dbReference type="SUPFAM" id="SSF161098">
    <property type="entry name" value="MetI-like"/>
    <property type="match status" value="1"/>
</dbReference>
<sequence>MVKASLASRLWMNAVLIILAILFLAPLIYILLNSFKPAGEIFQVPQSILPKEWTFENYLAATSKGFLDYFRNSVVITVGGVLLTVLLSSLAGYGFAKLPFKGVNLVLLTIVATLTIPLVIFLVPMFLMENSVGLLNTNLGLLLPNVAVSLPFAILIMRASFLAIPKEVEESATMDGAGVIRRWWTVMLPMARNGVVLVVIMSSYAIWGEYTMAKTLAMDPPAMPLSVGLTLLKGEVWQYGILAAVIVLAMLPPIIIFIIFQKHIVAGVAQGAVKG</sequence>
<dbReference type="InterPro" id="IPR000515">
    <property type="entry name" value="MetI-like"/>
</dbReference>
<feature type="domain" description="ABC transmembrane type-1" evidence="8">
    <location>
        <begin position="70"/>
        <end position="260"/>
    </location>
</feature>
<dbReference type="InterPro" id="IPR035906">
    <property type="entry name" value="MetI-like_sf"/>
</dbReference>
<evidence type="ECO:0000313" key="10">
    <source>
        <dbReference type="Proteomes" id="UP001501004"/>
    </source>
</evidence>
<comment type="caution">
    <text evidence="9">The sequence shown here is derived from an EMBL/GenBank/DDBJ whole genome shotgun (WGS) entry which is preliminary data.</text>
</comment>
<evidence type="ECO:0000313" key="9">
    <source>
        <dbReference type="EMBL" id="GAA3739352.1"/>
    </source>
</evidence>
<evidence type="ECO:0000256" key="1">
    <source>
        <dbReference type="ARBA" id="ARBA00004651"/>
    </source>
</evidence>
<feature type="transmembrane region" description="Helical" evidence="7">
    <location>
        <begin position="184"/>
        <end position="207"/>
    </location>
</feature>
<evidence type="ECO:0000256" key="4">
    <source>
        <dbReference type="ARBA" id="ARBA00022692"/>
    </source>
</evidence>
<dbReference type="Proteomes" id="UP001501004">
    <property type="component" value="Unassembled WGS sequence"/>
</dbReference>